<organism evidence="6">
    <name type="scientific">Deinococcus sp. VB142</name>
    <dbReference type="NCBI Taxonomy" id="3112952"/>
    <lineage>
        <taxon>Bacteria</taxon>
        <taxon>Thermotogati</taxon>
        <taxon>Deinococcota</taxon>
        <taxon>Deinococci</taxon>
        <taxon>Deinococcales</taxon>
        <taxon>Deinococcaceae</taxon>
        <taxon>Deinococcus</taxon>
    </lineage>
</organism>
<reference evidence="6" key="1">
    <citation type="submission" date="2024-03" db="EMBL/GenBank/DDBJ databases">
        <title>Deinococcus weizhi sp. nov., isolated from human skin.</title>
        <authorList>
            <person name="Wei Z."/>
            <person name="Tian F."/>
            <person name="Yang C."/>
            <person name="Xin L.T."/>
            <person name="Wen Z.J."/>
            <person name="Lan K.C."/>
            <person name="Yu L."/>
            <person name="Zhe W."/>
            <person name="Dan F.D."/>
            <person name="Jun W."/>
            <person name="Rui Z."/>
            <person name="Yong X.J."/>
            <person name="Ting Y."/>
            <person name="Wei X."/>
            <person name="Xu Z.G."/>
            <person name="Xin Z."/>
            <person name="Dong F.G."/>
            <person name="Ni X.M."/>
            <person name="Zheng M.G."/>
            <person name="Chun Y."/>
            <person name="Qian W.X."/>
        </authorList>
    </citation>
    <scope>NUCLEOTIDE SEQUENCE</scope>
    <source>
        <strain evidence="6">VB142</strain>
    </source>
</reference>
<dbReference type="Pfam" id="PF01758">
    <property type="entry name" value="SBF"/>
    <property type="match status" value="1"/>
</dbReference>
<dbReference type="EMBL" id="CP149782">
    <property type="protein sequence ID" value="WYF45390.1"/>
    <property type="molecule type" value="Genomic_DNA"/>
</dbReference>
<evidence type="ECO:0000256" key="4">
    <source>
        <dbReference type="ARBA" id="ARBA00023136"/>
    </source>
</evidence>
<feature type="transmembrane region" description="Helical" evidence="5">
    <location>
        <begin position="187"/>
        <end position="208"/>
    </location>
</feature>
<feature type="transmembrane region" description="Helical" evidence="5">
    <location>
        <begin position="214"/>
        <end position="235"/>
    </location>
</feature>
<evidence type="ECO:0000256" key="2">
    <source>
        <dbReference type="ARBA" id="ARBA00022692"/>
    </source>
</evidence>
<dbReference type="RefSeq" id="WP_339096620.1">
    <property type="nucleotide sequence ID" value="NZ_CP149782.1"/>
</dbReference>
<keyword evidence="2 5" id="KW-0812">Transmembrane</keyword>
<accession>A0AAU6Q412</accession>
<dbReference type="Gene3D" id="1.20.1530.20">
    <property type="match status" value="1"/>
</dbReference>
<feature type="transmembrane region" description="Helical" evidence="5">
    <location>
        <begin position="59"/>
        <end position="82"/>
    </location>
</feature>
<comment type="subcellular location">
    <subcellularLocation>
        <location evidence="1">Membrane</location>
        <topology evidence="1">Multi-pass membrane protein</topology>
    </subcellularLocation>
</comment>
<feature type="transmembrane region" description="Helical" evidence="5">
    <location>
        <begin position="94"/>
        <end position="113"/>
    </location>
</feature>
<gene>
    <name evidence="6" type="ORF">WDJ50_04485</name>
</gene>
<dbReference type="PANTHER" id="PTHR10361:SF24">
    <property type="entry name" value="P3 PROTEIN"/>
    <property type="match status" value="1"/>
</dbReference>
<sequence>MPQRSIRHGKAREITALLKLPPMLAVGMMMLAASPGGATANLFSYIFKGDLALNISLTAVNSLIAAFTFPLIVNFAIGHFAGDSQQVGLQFGKVLQVFAIILIPVAIGMLIRHYNPKLAGRLEKFVRVFAAVFLVFIILGAVISERENLSRYFYQVGAATALFCLLSLLVGSFVPKLAGVTAKQARACAFEIGVHNSTLAMTIALTLMNNTEMAIPAAIYSIFMYVFAVLFGLLLNKFEPLPEQATA</sequence>
<keyword evidence="3 5" id="KW-1133">Transmembrane helix</keyword>
<feature type="transmembrane region" description="Helical" evidence="5">
    <location>
        <begin position="23"/>
        <end position="47"/>
    </location>
</feature>
<evidence type="ECO:0000256" key="3">
    <source>
        <dbReference type="ARBA" id="ARBA00022989"/>
    </source>
</evidence>
<protein>
    <submittedName>
        <fullName evidence="6">Bile acid:sodium symporter family protein</fullName>
    </submittedName>
</protein>
<dbReference type="InterPro" id="IPR038770">
    <property type="entry name" value="Na+/solute_symporter_sf"/>
</dbReference>
<keyword evidence="4 5" id="KW-0472">Membrane</keyword>
<proteinExistence type="predicted"/>
<evidence type="ECO:0000313" key="6">
    <source>
        <dbReference type="EMBL" id="WYF45390.1"/>
    </source>
</evidence>
<feature type="transmembrane region" description="Helical" evidence="5">
    <location>
        <begin position="125"/>
        <end position="144"/>
    </location>
</feature>
<dbReference type="InterPro" id="IPR004710">
    <property type="entry name" value="Bilac:Na_transpt"/>
</dbReference>
<dbReference type="AlphaFoldDB" id="A0AAU6Q412"/>
<dbReference type="PANTHER" id="PTHR10361">
    <property type="entry name" value="SODIUM-BILE ACID COTRANSPORTER"/>
    <property type="match status" value="1"/>
</dbReference>
<dbReference type="GO" id="GO:0016020">
    <property type="term" value="C:membrane"/>
    <property type="evidence" value="ECO:0007669"/>
    <property type="project" value="UniProtKB-SubCell"/>
</dbReference>
<evidence type="ECO:0000256" key="1">
    <source>
        <dbReference type="ARBA" id="ARBA00004141"/>
    </source>
</evidence>
<dbReference type="InterPro" id="IPR002657">
    <property type="entry name" value="BilAc:Na_symport/Acr3"/>
</dbReference>
<name>A0AAU6Q412_9DEIO</name>
<evidence type="ECO:0000256" key="5">
    <source>
        <dbReference type="SAM" id="Phobius"/>
    </source>
</evidence>
<feature type="transmembrane region" description="Helical" evidence="5">
    <location>
        <begin position="156"/>
        <end position="175"/>
    </location>
</feature>